<dbReference type="AlphaFoldDB" id="A0A8B2NXR4"/>
<keyword evidence="4" id="KW-1185">Reference proteome</keyword>
<dbReference type="InterPro" id="IPR036390">
    <property type="entry name" value="WH_DNA-bd_sf"/>
</dbReference>
<dbReference type="InterPro" id="IPR043129">
    <property type="entry name" value="ATPase_NBD"/>
</dbReference>
<dbReference type="Gene3D" id="1.10.10.10">
    <property type="entry name" value="Winged helix-like DNA-binding domain superfamily/Winged helix DNA-binding domain"/>
    <property type="match status" value="1"/>
</dbReference>
<name>A0A8B2NXR4_9HYPH</name>
<dbReference type="RefSeq" id="WP_111342205.1">
    <property type="nucleotide sequence ID" value="NZ_JAIWKD010000001.1"/>
</dbReference>
<evidence type="ECO:0000313" key="4">
    <source>
        <dbReference type="Proteomes" id="UP000249590"/>
    </source>
</evidence>
<dbReference type="SMART" id="SM00419">
    <property type="entry name" value="HTH_CRP"/>
    <property type="match status" value="1"/>
</dbReference>
<evidence type="ECO:0000256" key="1">
    <source>
        <dbReference type="SAM" id="MobiDB-lite"/>
    </source>
</evidence>
<proteinExistence type="predicted"/>
<feature type="region of interest" description="Disordered" evidence="1">
    <location>
        <begin position="391"/>
        <end position="424"/>
    </location>
</feature>
<sequence length="424" mass="43910">MRAMSPTTTVLQVLFTQGPLSRSQIAAATGLNPATVTRLTQALIDEGMVEEGRTRVEARQPGRRAIELHLRTDRTFVAGLVVNAYAQTVAIADIVGRTVAECDVPRLAGASARETLMALAAAAVDLAAANAVPRERIVGTGVLAAGLVTQDPNVVLKSPDIGWFDVAVDDPVRAVLDVPVVLETMQNGLNLAECAYGRAAGTAHAMLVSVALGIGSSLIVDDRLIRGAGQAASGFGHMPVAGAERPCNCGRRGCLTTLAAGYAVLCSLGLVEPYRTARDHDPAYAPLLADVLARAETGDPDASEALGAAGEALGEALKAASAVAAPEVIILSGPVPRAASYREGVERGLAPSPRDPFGWGGRLLVSDTPLASAAARLALERFVYGRIPELPPAASRHLPRSVPGDRSASGPRRPPRPLREGPSL</sequence>
<evidence type="ECO:0000259" key="2">
    <source>
        <dbReference type="SMART" id="SM00419"/>
    </source>
</evidence>
<evidence type="ECO:0000313" key="3">
    <source>
        <dbReference type="EMBL" id="RAI03480.1"/>
    </source>
</evidence>
<dbReference type="Pfam" id="PF09339">
    <property type="entry name" value="HTH_IclR"/>
    <property type="match status" value="1"/>
</dbReference>
<feature type="domain" description="HTH crp-type" evidence="2">
    <location>
        <begin position="9"/>
        <end position="70"/>
    </location>
</feature>
<dbReference type="Pfam" id="PF00480">
    <property type="entry name" value="ROK"/>
    <property type="match status" value="1"/>
</dbReference>
<dbReference type="InterPro" id="IPR012318">
    <property type="entry name" value="HTH_CRP"/>
</dbReference>
<protein>
    <recommendedName>
        <fullName evidence="2">HTH crp-type domain-containing protein</fullName>
    </recommendedName>
</protein>
<organism evidence="3 4">
    <name type="scientific">Acuticoccus sediminis</name>
    <dbReference type="NCBI Taxonomy" id="2184697"/>
    <lineage>
        <taxon>Bacteria</taxon>
        <taxon>Pseudomonadati</taxon>
        <taxon>Pseudomonadota</taxon>
        <taxon>Alphaproteobacteria</taxon>
        <taxon>Hyphomicrobiales</taxon>
        <taxon>Amorphaceae</taxon>
        <taxon>Acuticoccus</taxon>
    </lineage>
</organism>
<dbReference type="EMBL" id="QHHQ01000001">
    <property type="protein sequence ID" value="RAI03480.1"/>
    <property type="molecule type" value="Genomic_DNA"/>
</dbReference>
<accession>A0A8B2NXR4</accession>
<dbReference type="InterPro" id="IPR036388">
    <property type="entry name" value="WH-like_DNA-bd_sf"/>
</dbReference>
<reference evidence="3 4" key="1">
    <citation type="submission" date="2018-05" db="EMBL/GenBank/DDBJ databases">
        <title>Acuticoccus sediminis sp. nov., isolated from deep-sea sediment of Indian Ocean.</title>
        <authorList>
            <person name="Liu X."/>
            <person name="Lai Q."/>
            <person name="Du Y."/>
            <person name="Sun F."/>
            <person name="Zhang X."/>
            <person name="Wang S."/>
            <person name="Shao Z."/>
        </authorList>
    </citation>
    <scope>NUCLEOTIDE SEQUENCE [LARGE SCALE GENOMIC DNA]</scope>
    <source>
        <strain evidence="3 4">PTG4-2</strain>
    </source>
</reference>
<comment type="caution">
    <text evidence="3">The sequence shown here is derived from an EMBL/GenBank/DDBJ whole genome shotgun (WGS) entry which is preliminary data.</text>
</comment>
<dbReference type="PANTHER" id="PTHR18964:SF173">
    <property type="entry name" value="GLUCOKINASE"/>
    <property type="match status" value="1"/>
</dbReference>
<dbReference type="GO" id="GO:0006355">
    <property type="term" value="P:regulation of DNA-templated transcription"/>
    <property type="evidence" value="ECO:0007669"/>
    <property type="project" value="InterPro"/>
</dbReference>
<dbReference type="SUPFAM" id="SSF53067">
    <property type="entry name" value="Actin-like ATPase domain"/>
    <property type="match status" value="1"/>
</dbReference>
<dbReference type="InterPro" id="IPR000600">
    <property type="entry name" value="ROK"/>
</dbReference>
<dbReference type="PANTHER" id="PTHR18964">
    <property type="entry name" value="ROK (REPRESSOR, ORF, KINASE) FAMILY"/>
    <property type="match status" value="1"/>
</dbReference>
<dbReference type="OrthoDB" id="9810372at2"/>
<dbReference type="InterPro" id="IPR005471">
    <property type="entry name" value="Tscrpt_reg_IclR_N"/>
</dbReference>
<dbReference type="Proteomes" id="UP000249590">
    <property type="component" value="Unassembled WGS sequence"/>
</dbReference>
<gene>
    <name evidence="3" type="ORF">DLJ53_02960</name>
</gene>
<dbReference type="Gene3D" id="3.30.420.40">
    <property type="match status" value="2"/>
</dbReference>
<dbReference type="SUPFAM" id="SSF46785">
    <property type="entry name" value="Winged helix' DNA-binding domain"/>
    <property type="match status" value="1"/>
</dbReference>
<dbReference type="GO" id="GO:0003677">
    <property type="term" value="F:DNA binding"/>
    <property type="evidence" value="ECO:0007669"/>
    <property type="project" value="InterPro"/>
</dbReference>